<proteinExistence type="predicted"/>
<gene>
    <name evidence="2" type="ORF">BJP36_27080</name>
</gene>
<dbReference type="AlphaFoldDB" id="A0A1D9G626"/>
<evidence type="ECO:0000256" key="1">
    <source>
        <dbReference type="SAM" id="MobiDB-lite"/>
    </source>
</evidence>
<dbReference type="SUPFAM" id="SSF143847">
    <property type="entry name" value="XisI-like"/>
    <property type="match status" value="1"/>
</dbReference>
<reference evidence="3" key="1">
    <citation type="submission" date="2016-10" db="EMBL/GenBank/DDBJ databases">
        <title>Comparative genomics uncovers the prolific and rare metabolic potential of the cyanobacterial genus Moorea.</title>
        <authorList>
            <person name="Leao T."/>
            <person name="Castelao G."/>
            <person name="Korobeynikov A."/>
            <person name="Monroe E.A."/>
            <person name="Podell S."/>
            <person name="Glukhov E."/>
            <person name="Allen E."/>
            <person name="Gerwick W.H."/>
            <person name="Gerwick L."/>
        </authorList>
    </citation>
    <scope>NUCLEOTIDE SEQUENCE [LARGE SCALE GENOMIC DNA]</scope>
    <source>
        <strain evidence="3">JHB</strain>
    </source>
</reference>
<sequence length="88" mass="9686">MDKLIQYRLMIQEILEKHSLVKLANEDIKVYKFFDPEQDHCLDAVAHGGKPQDRNGAFSVGELNSPTESAASALPKASPTANGKRTFG</sequence>
<name>A0A1D9G626_MOOP1</name>
<organism evidence="2 3">
    <name type="scientific">Moorena producens (strain JHB)</name>
    <dbReference type="NCBI Taxonomy" id="1454205"/>
    <lineage>
        <taxon>Bacteria</taxon>
        <taxon>Bacillati</taxon>
        <taxon>Cyanobacteriota</taxon>
        <taxon>Cyanophyceae</taxon>
        <taxon>Coleofasciculales</taxon>
        <taxon>Coleofasciculaceae</taxon>
        <taxon>Moorena</taxon>
    </lineage>
</organism>
<dbReference type="Proteomes" id="UP000176944">
    <property type="component" value="Chromosome"/>
</dbReference>
<evidence type="ECO:0000313" key="2">
    <source>
        <dbReference type="EMBL" id="AOY83033.2"/>
    </source>
</evidence>
<protein>
    <submittedName>
        <fullName evidence="2">Uncharacterized protein</fullName>
    </submittedName>
</protein>
<dbReference type="InterPro" id="IPR035943">
    <property type="entry name" value="XisI-like_sf"/>
</dbReference>
<dbReference type="EMBL" id="CP017708">
    <property type="protein sequence ID" value="AOY83033.2"/>
    <property type="molecule type" value="Genomic_DNA"/>
</dbReference>
<feature type="region of interest" description="Disordered" evidence="1">
    <location>
        <begin position="53"/>
        <end position="88"/>
    </location>
</feature>
<accession>A0A1D9G626</accession>
<feature type="compositionally biased region" description="Polar residues" evidence="1">
    <location>
        <begin position="79"/>
        <end position="88"/>
    </location>
</feature>
<evidence type="ECO:0000313" key="3">
    <source>
        <dbReference type="Proteomes" id="UP000176944"/>
    </source>
</evidence>